<dbReference type="FunFam" id="3.30.56.70:FF:000001">
    <property type="entry name" value="tRNA (guanine(26)-N(2))-dimethyltransferase"/>
    <property type="match status" value="1"/>
</dbReference>
<evidence type="ECO:0000256" key="1">
    <source>
        <dbReference type="ARBA" id="ARBA00022555"/>
    </source>
</evidence>
<keyword evidence="2 10" id="KW-0489">Methyltransferase</keyword>
<dbReference type="InterPro" id="IPR042296">
    <property type="entry name" value="tRNA_met_Trm1_C"/>
</dbReference>
<evidence type="ECO:0000256" key="5">
    <source>
        <dbReference type="ARBA" id="ARBA00022694"/>
    </source>
</evidence>
<dbReference type="AlphaFoldDB" id="A0A915DCW1"/>
<dbReference type="EC" id="2.1.1.216" evidence="7"/>
<evidence type="ECO:0000256" key="3">
    <source>
        <dbReference type="ARBA" id="ARBA00022679"/>
    </source>
</evidence>
<dbReference type="GO" id="GO:0005634">
    <property type="term" value="C:nucleus"/>
    <property type="evidence" value="ECO:0007669"/>
    <property type="project" value="TreeGrafter"/>
</dbReference>
<keyword evidence="11" id="KW-1185">Reference proteome</keyword>
<evidence type="ECO:0000313" key="12">
    <source>
        <dbReference type="WBParaSite" id="jg18092"/>
    </source>
</evidence>
<dbReference type="SUPFAM" id="SSF53335">
    <property type="entry name" value="S-adenosyl-L-methionine-dependent methyltransferases"/>
    <property type="match status" value="1"/>
</dbReference>
<dbReference type="InterPro" id="IPR029063">
    <property type="entry name" value="SAM-dependent_MTases_sf"/>
</dbReference>
<evidence type="ECO:0000256" key="2">
    <source>
        <dbReference type="ARBA" id="ARBA00022603"/>
    </source>
</evidence>
<evidence type="ECO:0000256" key="9">
    <source>
        <dbReference type="ARBA" id="ARBA00074266"/>
    </source>
</evidence>
<dbReference type="PROSITE" id="PS51626">
    <property type="entry name" value="SAM_MT_TRM1"/>
    <property type="match status" value="1"/>
</dbReference>
<evidence type="ECO:0000256" key="8">
    <source>
        <dbReference type="ARBA" id="ARBA00051897"/>
    </source>
</evidence>
<dbReference type="GO" id="GO:0002940">
    <property type="term" value="P:tRNA N2-guanine methylation"/>
    <property type="evidence" value="ECO:0007669"/>
    <property type="project" value="TreeGrafter"/>
</dbReference>
<dbReference type="GO" id="GO:0000049">
    <property type="term" value="F:tRNA binding"/>
    <property type="evidence" value="ECO:0007669"/>
    <property type="project" value="UniProtKB-UniRule"/>
</dbReference>
<dbReference type="GO" id="GO:0160104">
    <property type="term" value="F:tRNA (guanine(26)-N2)-dimethyltransferase activity"/>
    <property type="evidence" value="ECO:0007669"/>
    <property type="project" value="UniProtKB-EC"/>
</dbReference>
<proteinExistence type="inferred from homology"/>
<accession>A0A915DCW1</accession>
<dbReference type="Pfam" id="PF02005">
    <property type="entry name" value="TRM"/>
    <property type="match status" value="1"/>
</dbReference>
<keyword evidence="4 10" id="KW-0949">S-adenosyl-L-methionine</keyword>
<keyword evidence="6 10" id="KW-0694">RNA-binding</keyword>
<dbReference type="InterPro" id="IPR002905">
    <property type="entry name" value="Trm1"/>
</dbReference>
<dbReference type="Gene3D" id="3.40.50.150">
    <property type="entry name" value="Vaccinia Virus protein VP39"/>
    <property type="match status" value="1"/>
</dbReference>
<organism evidence="11 12">
    <name type="scientific">Ditylenchus dipsaci</name>
    <dbReference type="NCBI Taxonomy" id="166011"/>
    <lineage>
        <taxon>Eukaryota</taxon>
        <taxon>Metazoa</taxon>
        <taxon>Ecdysozoa</taxon>
        <taxon>Nematoda</taxon>
        <taxon>Chromadorea</taxon>
        <taxon>Rhabditida</taxon>
        <taxon>Tylenchina</taxon>
        <taxon>Tylenchomorpha</taxon>
        <taxon>Sphaerularioidea</taxon>
        <taxon>Anguinidae</taxon>
        <taxon>Anguininae</taxon>
        <taxon>Ditylenchus</taxon>
    </lineage>
</organism>
<evidence type="ECO:0000313" key="11">
    <source>
        <dbReference type="Proteomes" id="UP000887574"/>
    </source>
</evidence>
<name>A0A915DCW1_9BILA</name>
<evidence type="ECO:0000256" key="6">
    <source>
        <dbReference type="ARBA" id="ARBA00022884"/>
    </source>
</evidence>
<evidence type="ECO:0000256" key="4">
    <source>
        <dbReference type="ARBA" id="ARBA00022691"/>
    </source>
</evidence>
<dbReference type="PANTHER" id="PTHR10631">
    <property type="entry name" value="N 2 ,N 2 -DIMETHYLGUANOSINE TRNA METHYLTRANSFERASE"/>
    <property type="match status" value="1"/>
</dbReference>
<dbReference type="PANTHER" id="PTHR10631:SF3">
    <property type="entry name" value="TRNA (GUANINE(26)-N(2))-DIMETHYLTRANSFERASE"/>
    <property type="match status" value="1"/>
</dbReference>
<reference evidence="12" key="1">
    <citation type="submission" date="2022-11" db="UniProtKB">
        <authorList>
            <consortium name="WormBaseParasite"/>
        </authorList>
    </citation>
    <scope>IDENTIFICATION</scope>
</reference>
<evidence type="ECO:0000256" key="7">
    <source>
        <dbReference type="ARBA" id="ARBA00039099"/>
    </source>
</evidence>
<comment type="similarity">
    <text evidence="10">Belongs to the class I-like SAM-binding methyltransferase superfamily. Trm1 family.</text>
</comment>
<dbReference type="WBParaSite" id="jg18092">
    <property type="protein sequence ID" value="jg18092"/>
    <property type="gene ID" value="jg18092"/>
</dbReference>
<sequence length="310" mass="34732">MALRILLKSIDSHASRHGRFIKPLLSISIDFYVRCFVQLDSSARLAKDCASKLSHVFACSSCHSLELQPLIKKTINGPSTRFTNSSFHSSMIISSHQEAKQNGDASVSGSQCVHCGAKTIHMAGPIYTAPMHDTEFVKRLLQGIKETPQDDRLGTHERMLGVLTVVSEEIHDVPLYYEHDQLMAVVKCTVPKHLLVRSAIINAGFKCSISHCNAKALKTDAPVTFLWDFARYWNNVNPEKFPDGSSARTILSAKNSYVINFTTNPLAIPRSRTDCLLRFQDNKGKIGDHVQKQKVLLPRRQQAFRRSRTS</sequence>
<dbReference type="Proteomes" id="UP000887574">
    <property type="component" value="Unplaced"/>
</dbReference>
<dbReference type="Gene3D" id="3.30.56.70">
    <property type="entry name" value="N2,N2-dimethylguanosine tRNA methyltransferase, C-terminal domain"/>
    <property type="match status" value="1"/>
</dbReference>
<comment type="catalytic activity">
    <reaction evidence="8">
        <text>guanosine(26) in tRNA + 2 S-adenosyl-L-methionine = N(2)-dimethylguanosine(26) in tRNA + 2 S-adenosyl-L-homocysteine + 2 H(+)</text>
        <dbReference type="Rhea" id="RHEA:43140"/>
        <dbReference type="Rhea" id="RHEA-COMP:10359"/>
        <dbReference type="Rhea" id="RHEA-COMP:10360"/>
        <dbReference type="ChEBI" id="CHEBI:15378"/>
        <dbReference type="ChEBI" id="CHEBI:57856"/>
        <dbReference type="ChEBI" id="CHEBI:59789"/>
        <dbReference type="ChEBI" id="CHEBI:74269"/>
        <dbReference type="ChEBI" id="CHEBI:74513"/>
        <dbReference type="EC" id="2.1.1.216"/>
    </reaction>
</comment>
<keyword evidence="3 10" id="KW-0808">Transferase</keyword>
<evidence type="ECO:0000256" key="10">
    <source>
        <dbReference type="PROSITE-ProRule" id="PRU00958"/>
    </source>
</evidence>
<keyword evidence="5 10" id="KW-0819">tRNA processing</keyword>
<protein>
    <recommendedName>
        <fullName evidence="9">tRNA (guanine(26)-N(2))-dimethyltransferase</fullName>
        <ecNumber evidence="7">2.1.1.216</ecNumber>
    </recommendedName>
</protein>
<keyword evidence="1 10" id="KW-0820">tRNA-binding</keyword>